<evidence type="ECO:0000313" key="1">
    <source>
        <dbReference type="EMBL" id="APZ82421.1"/>
    </source>
</evidence>
<proteinExistence type="predicted"/>
<sequence length="188" mass="21558">MAIKKADLKDFVTQRIGEKIAKEQKMRKQTIKTEVTKYVTTYFDGRDLQSINKFAQDLHQSVNFFMGLVKDSYRMHSLSGAKSTLEQITERGLKTFLIDTLTQYISMGVQLEECELNRYVTRATNPHDQKVSELSKLEKELLKIISANRTGDKAYKQLVELGVDLEGFKKEELQLPSVVKIDADVSLF</sequence>
<organism evidence="1 2">
    <name type="scientific">Bacillus phage vB_BsuM-Goe2</name>
    <dbReference type="NCBI Taxonomy" id="1933062"/>
    <lineage>
        <taxon>Viruses</taxon>
        <taxon>Duplodnaviria</taxon>
        <taxon>Heunggongvirae</taxon>
        <taxon>Uroviricota</taxon>
        <taxon>Caudoviricetes</taxon>
        <taxon>Herelleviridae</taxon>
        <taxon>Spounavirinae</taxon>
        <taxon>Okubovirus</taxon>
        <taxon>Okubovirus camphawk</taxon>
    </lineage>
</organism>
<evidence type="ECO:0000313" key="2">
    <source>
        <dbReference type="Proteomes" id="UP000224660"/>
    </source>
</evidence>
<name>A0A217EQT8_9CAUD</name>
<accession>A0A217EQT8</accession>
<protein>
    <submittedName>
        <fullName evidence="1">Uncharacterized protein</fullName>
    </submittedName>
</protein>
<dbReference type="Proteomes" id="UP000224660">
    <property type="component" value="Segment"/>
</dbReference>
<dbReference type="EMBL" id="KY368639">
    <property type="protein sequence ID" value="APZ82421.1"/>
    <property type="molecule type" value="Genomic_DNA"/>
</dbReference>
<gene>
    <name evidence="1" type="ORF">Goe2_c18500</name>
</gene>
<reference evidence="1 2" key="1">
    <citation type="journal article" date="2017" name="Viruses">
        <title>Characterization of Bacillus subtilis Viruses vB_BsuM-Goe2 and vB_BsuM-Goe3.</title>
        <authorList>
            <person name="Willms I.M."/>
            <person name="Hoppert M."/>
            <person name="Hertel R."/>
        </authorList>
    </citation>
    <scope>NUCLEOTIDE SEQUENCE [LARGE SCALE GENOMIC DNA]</scope>
</reference>